<evidence type="ECO:0000259" key="7">
    <source>
        <dbReference type="Pfam" id="PF00155"/>
    </source>
</evidence>
<evidence type="ECO:0000256" key="5">
    <source>
        <dbReference type="ARBA" id="ARBA00022898"/>
    </source>
</evidence>
<keyword evidence="9" id="KW-1185">Reference proteome</keyword>
<dbReference type="PANTHER" id="PTHR46383">
    <property type="entry name" value="ASPARTATE AMINOTRANSFERASE"/>
    <property type="match status" value="1"/>
</dbReference>
<dbReference type="EC" id="2.6.1.-" evidence="6"/>
<dbReference type="Gene3D" id="3.40.640.10">
    <property type="entry name" value="Type I PLP-dependent aspartate aminotransferase-like (Major domain)"/>
    <property type="match status" value="1"/>
</dbReference>
<name>A0A9N8MX19_9BURK</name>
<comment type="caution">
    <text evidence="8">The sequence shown here is derived from an EMBL/GenBank/DDBJ whole genome shotgun (WGS) entry which is preliminary data.</text>
</comment>
<proteinExistence type="inferred from homology"/>
<protein>
    <recommendedName>
        <fullName evidence="6">Aminotransferase</fullName>
        <ecNumber evidence="6">2.6.1.-</ecNumber>
    </recommendedName>
</protein>
<dbReference type="InterPro" id="IPR015424">
    <property type="entry name" value="PyrdxlP-dep_Trfase"/>
</dbReference>
<gene>
    <name evidence="8" type="primary">aspC_2</name>
    <name evidence="8" type="ORF">R70211_02500</name>
</gene>
<comment type="similarity">
    <text evidence="2 6">Belongs to the class-I pyridoxal-phosphate-dependent aminotransferase family.</text>
</comment>
<dbReference type="InterPro" id="IPR050596">
    <property type="entry name" value="AspAT/PAT-like"/>
</dbReference>
<dbReference type="InterPro" id="IPR015421">
    <property type="entry name" value="PyrdxlP-dep_Trfase_major"/>
</dbReference>
<dbReference type="Proteomes" id="UP000675121">
    <property type="component" value="Unassembled WGS sequence"/>
</dbReference>
<sequence length="404" mass="44023">MVTSVLRDPESAMIAHKRAGRVGEIADFHVLQISNAARALAQQGHDVIRMEIGEPDFSTPKPVIAAAEAALRDSPLGYTCALGIPELREAISQFYASRFGVDVPADRVIVTGGSSAALLLVCALLFGRDDEVLVSDPSYPCNRQFIRTMEARAVGVPVGPETHYQLSAGLVGQHWTERTRAVLLTTPSNPTGSLIPQASLEKVAAAVRAREGALIVDEIYQGLVYDGPASTALSVTSDAFVINSFSKYFNMTGWRLGWMVVPDGAQKDIEKLAQNLFICPSALAQKAALACFTQETLEILEYRKSQFRSRRDLLVPSLRELGFRIPIVPGGGFYIYADSSELASDSQAFCADMLARTHVAFTPGIDFGSHRAREHVRFAYAAPYHKLEEAVERIELALRTAVHC</sequence>
<keyword evidence="5" id="KW-0663">Pyridoxal phosphate</keyword>
<evidence type="ECO:0000256" key="2">
    <source>
        <dbReference type="ARBA" id="ARBA00007441"/>
    </source>
</evidence>
<dbReference type="InterPro" id="IPR004839">
    <property type="entry name" value="Aminotransferase_I/II_large"/>
</dbReference>
<dbReference type="GO" id="GO:0006520">
    <property type="term" value="P:amino acid metabolic process"/>
    <property type="evidence" value="ECO:0007669"/>
    <property type="project" value="InterPro"/>
</dbReference>
<accession>A0A9N8MX19</accession>
<evidence type="ECO:0000256" key="1">
    <source>
        <dbReference type="ARBA" id="ARBA00001933"/>
    </source>
</evidence>
<keyword evidence="4 6" id="KW-0808">Transferase</keyword>
<dbReference type="GO" id="GO:0008483">
    <property type="term" value="F:transaminase activity"/>
    <property type="evidence" value="ECO:0007669"/>
    <property type="project" value="UniProtKB-KW"/>
</dbReference>
<dbReference type="PROSITE" id="PS00105">
    <property type="entry name" value="AA_TRANSFER_CLASS_1"/>
    <property type="match status" value="1"/>
</dbReference>
<feature type="domain" description="Aminotransferase class I/classII large" evidence="7">
    <location>
        <begin position="46"/>
        <end position="394"/>
    </location>
</feature>
<dbReference type="CDD" id="cd00609">
    <property type="entry name" value="AAT_like"/>
    <property type="match status" value="1"/>
</dbReference>
<dbReference type="AlphaFoldDB" id="A0A9N8MX19"/>
<reference evidence="8" key="1">
    <citation type="submission" date="2021-02" db="EMBL/GenBank/DDBJ databases">
        <authorList>
            <person name="Vanwijnsberghe S."/>
        </authorList>
    </citation>
    <scope>NUCLEOTIDE SEQUENCE</scope>
    <source>
        <strain evidence="8">R-70211</strain>
    </source>
</reference>
<evidence type="ECO:0000313" key="8">
    <source>
        <dbReference type="EMBL" id="CAE6887505.1"/>
    </source>
</evidence>
<dbReference type="NCBIfam" id="NF006514">
    <property type="entry name" value="PRK08960.1"/>
    <property type="match status" value="1"/>
</dbReference>
<dbReference type="InterPro" id="IPR004838">
    <property type="entry name" value="NHTrfase_class1_PyrdxlP-BS"/>
</dbReference>
<evidence type="ECO:0000256" key="3">
    <source>
        <dbReference type="ARBA" id="ARBA00022576"/>
    </source>
</evidence>
<dbReference type="PANTHER" id="PTHR46383:SF2">
    <property type="entry name" value="AMINOTRANSFERASE"/>
    <property type="match status" value="1"/>
</dbReference>
<comment type="cofactor">
    <cofactor evidence="1 6">
        <name>pyridoxal 5'-phosphate</name>
        <dbReference type="ChEBI" id="CHEBI:597326"/>
    </cofactor>
</comment>
<evidence type="ECO:0000256" key="6">
    <source>
        <dbReference type="RuleBase" id="RU000481"/>
    </source>
</evidence>
<dbReference type="SUPFAM" id="SSF53383">
    <property type="entry name" value="PLP-dependent transferases"/>
    <property type="match status" value="1"/>
</dbReference>
<evidence type="ECO:0000256" key="4">
    <source>
        <dbReference type="ARBA" id="ARBA00022679"/>
    </source>
</evidence>
<evidence type="ECO:0000313" key="9">
    <source>
        <dbReference type="Proteomes" id="UP000675121"/>
    </source>
</evidence>
<keyword evidence="3 6" id="KW-0032">Aminotransferase</keyword>
<organism evidence="8 9">
    <name type="scientific">Paraburkholderia domus</name>
    <dbReference type="NCBI Taxonomy" id="2793075"/>
    <lineage>
        <taxon>Bacteria</taxon>
        <taxon>Pseudomonadati</taxon>
        <taxon>Pseudomonadota</taxon>
        <taxon>Betaproteobacteria</taxon>
        <taxon>Burkholderiales</taxon>
        <taxon>Burkholderiaceae</taxon>
        <taxon>Paraburkholderia</taxon>
    </lineage>
</organism>
<dbReference type="NCBIfam" id="NF005601">
    <property type="entry name" value="PRK07337.1"/>
    <property type="match status" value="1"/>
</dbReference>
<dbReference type="Pfam" id="PF00155">
    <property type="entry name" value="Aminotran_1_2"/>
    <property type="match status" value="1"/>
</dbReference>
<dbReference type="GO" id="GO:0030170">
    <property type="term" value="F:pyridoxal phosphate binding"/>
    <property type="evidence" value="ECO:0007669"/>
    <property type="project" value="InterPro"/>
</dbReference>
<dbReference type="EMBL" id="CAJNAS010000006">
    <property type="protein sequence ID" value="CAE6887505.1"/>
    <property type="molecule type" value="Genomic_DNA"/>
</dbReference>